<keyword evidence="3" id="KW-0547">Nucleotide-binding</keyword>
<protein>
    <recommendedName>
        <fullName evidence="9">DNA 5'-3' helicase</fullName>
        <ecNumber evidence="9">5.6.2.3</ecNumber>
    </recommendedName>
</protein>
<keyword evidence="4" id="KW-0378">Hydrolase</keyword>
<evidence type="ECO:0000256" key="8">
    <source>
        <dbReference type="ARBA" id="ARBA00023235"/>
    </source>
</evidence>
<dbReference type="SUPFAM" id="SSF48024">
    <property type="entry name" value="N-terminal domain of DnaB helicase"/>
    <property type="match status" value="1"/>
</dbReference>
<dbReference type="GO" id="GO:0043139">
    <property type="term" value="F:5'-3' DNA helicase activity"/>
    <property type="evidence" value="ECO:0007669"/>
    <property type="project" value="UniProtKB-EC"/>
</dbReference>
<evidence type="ECO:0000259" key="12">
    <source>
        <dbReference type="Pfam" id="PF03796"/>
    </source>
</evidence>
<sequence length="296" mass="34358">LFDLGCEKAVIGSILIKGTKLFEEARSIIYPEDFYNPECKMTFKIFTNFYAQKIPIDMLTVGKYIAEKGIDIDRLSITFLMQIINSVPTTANFYYYVKIVKDYAWKREILKKFNDFKIDKIDTEKLIQGICAIPKYEEVKEKSNKEIMLETIADANRGMDFEFPENFRSINGLIGGIDRGNFIVIGGYPSTGKSSLMMNLTYGFVNEMDYRVLVVTIGEMSPKENMRRIEAIALKINTMKFKNKSLTEEDQKQIKAMIPHINDIWKYNCIQVYTISDIVRAVNRYQPDILFIDYLQ</sequence>
<dbReference type="GO" id="GO:0006260">
    <property type="term" value="P:DNA replication"/>
    <property type="evidence" value="ECO:0007669"/>
    <property type="project" value="UniProtKB-KW"/>
</dbReference>
<evidence type="ECO:0000256" key="2">
    <source>
        <dbReference type="ARBA" id="ARBA00022705"/>
    </source>
</evidence>
<dbReference type="GO" id="GO:0003677">
    <property type="term" value="F:DNA binding"/>
    <property type="evidence" value="ECO:0007669"/>
    <property type="project" value="UniProtKB-KW"/>
</dbReference>
<gene>
    <name evidence="13" type="ORF">S06H3_26247</name>
</gene>
<reference evidence="13" key="1">
    <citation type="journal article" date="2014" name="Front. Microbiol.">
        <title>High frequency of phylogenetically diverse reductive dehalogenase-homologous genes in deep subseafloor sedimentary metagenomes.</title>
        <authorList>
            <person name="Kawai M."/>
            <person name="Futagami T."/>
            <person name="Toyoda A."/>
            <person name="Takaki Y."/>
            <person name="Nishi S."/>
            <person name="Hori S."/>
            <person name="Arai W."/>
            <person name="Tsubouchi T."/>
            <person name="Morono Y."/>
            <person name="Uchiyama I."/>
            <person name="Ito T."/>
            <person name="Fujiyama A."/>
            <person name="Inagaki F."/>
            <person name="Takami H."/>
        </authorList>
    </citation>
    <scope>NUCLEOTIDE SEQUENCE</scope>
    <source>
        <strain evidence="13">Expedition CK06-06</strain>
    </source>
</reference>
<dbReference type="EMBL" id="BARV01015151">
    <property type="protein sequence ID" value="GAI27479.1"/>
    <property type="molecule type" value="Genomic_DNA"/>
</dbReference>
<dbReference type="Pfam" id="PF03796">
    <property type="entry name" value="DnaB_C"/>
    <property type="match status" value="1"/>
</dbReference>
<comment type="caution">
    <text evidence="13">The sequence shown here is derived from an EMBL/GenBank/DDBJ whole genome shotgun (WGS) entry which is preliminary data.</text>
</comment>
<feature type="non-terminal residue" evidence="13">
    <location>
        <position position="1"/>
    </location>
</feature>
<dbReference type="AlphaFoldDB" id="X1P9A1"/>
<evidence type="ECO:0000256" key="4">
    <source>
        <dbReference type="ARBA" id="ARBA00022801"/>
    </source>
</evidence>
<dbReference type="GO" id="GO:0005829">
    <property type="term" value="C:cytosol"/>
    <property type="evidence" value="ECO:0007669"/>
    <property type="project" value="TreeGrafter"/>
</dbReference>
<feature type="domain" description="DNA helicase DnaB-like N-terminal" evidence="11">
    <location>
        <begin position="4"/>
        <end position="102"/>
    </location>
</feature>
<dbReference type="InterPro" id="IPR007694">
    <property type="entry name" value="DNA_helicase_DnaB-like_C"/>
</dbReference>
<evidence type="ECO:0000256" key="6">
    <source>
        <dbReference type="ARBA" id="ARBA00022840"/>
    </source>
</evidence>
<evidence type="ECO:0000259" key="11">
    <source>
        <dbReference type="Pfam" id="PF00772"/>
    </source>
</evidence>
<dbReference type="SUPFAM" id="SSF52540">
    <property type="entry name" value="P-loop containing nucleoside triphosphate hydrolases"/>
    <property type="match status" value="1"/>
</dbReference>
<dbReference type="InterPro" id="IPR027417">
    <property type="entry name" value="P-loop_NTPase"/>
</dbReference>
<dbReference type="Gene3D" id="3.40.50.300">
    <property type="entry name" value="P-loop containing nucleotide triphosphate hydrolases"/>
    <property type="match status" value="1"/>
</dbReference>
<dbReference type="PANTHER" id="PTHR30153:SF2">
    <property type="entry name" value="REPLICATIVE DNA HELICASE"/>
    <property type="match status" value="1"/>
</dbReference>
<accession>X1P9A1</accession>
<proteinExistence type="inferred from homology"/>
<evidence type="ECO:0000256" key="9">
    <source>
        <dbReference type="ARBA" id="ARBA00044969"/>
    </source>
</evidence>
<keyword evidence="5" id="KW-0347">Helicase</keyword>
<dbReference type="InterPro" id="IPR036185">
    <property type="entry name" value="DNA_heli_DnaB-like_N_sf"/>
</dbReference>
<dbReference type="InterPro" id="IPR007693">
    <property type="entry name" value="DNA_helicase_DnaB-like_N"/>
</dbReference>
<keyword evidence="7" id="KW-0238">DNA-binding</keyword>
<keyword evidence="8" id="KW-0413">Isomerase</keyword>
<evidence type="ECO:0000256" key="3">
    <source>
        <dbReference type="ARBA" id="ARBA00022741"/>
    </source>
</evidence>
<dbReference type="PANTHER" id="PTHR30153">
    <property type="entry name" value="REPLICATIVE DNA HELICASE DNAB"/>
    <property type="match status" value="1"/>
</dbReference>
<dbReference type="GO" id="GO:0016787">
    <property type="term" value="F:hydrolase activity"/>
    <property type="evidence" value="ECO:0007669"/>
    <property type="project" value="UniProtKB-KW"/>
</dbReference>
<feature type="non-terminal residue" evidence="13">
    <location>
        <position position="296"/>
    </location>
</feature>
<name>X1P9A1_9ZZZZ</name>
<evidence type="ECO:0000256" key="10">
    <source>
        <dbReference type="ARBA" id="ARBA00048954"/>
    </source>
</evidence>
<dbReference type="GO" id="GO:0005524">
    <property type="term" value="F:ATP binding"/>
    <property type="evidence" value="ECO:0007669"/>
    <property type="project" value="UniProtKB-KW"/>
</dbReference>
<comment type="similarity">
    <text evidence="1">Belongs to the helicase family. DnaB subfamily.</text>
</comment>
<dbReference type="EC" id="5.6.2.3" evidence="9"/>
<dbReference type="Pfam" id="PF00772">
    <property type="entry name" value="DnaB"/>
    <property type="match status" value="1"/>
</dbReference>
<dbReference type="InterPro" id="IPR016136">
    <property type="entry name" value="DNA_helicase_N/primase_C"/>
</dbReference>
<comment type="catalytic activity">
    <reaction evidence="10">
        <text>ATP + H2O = ADP + phosphate + H(+)</text>
        <dbReference type="Rhea" id="RHEA:13065"/>
        <dbReference type="ChEBI" id="CHEBI:15377"/>
        <dbReference type="ChEBI" id="CHEBI:15378"/>
        <dbReference type="ChEBI" id="CHEBI:30616"/>
        <dbReference type="ChEBI" id="CHEBI:43474"/>
        <dbReference type="ChEBI" id="CHEBI:456216"/>
        <dbReference type="EC" id="5.6.2.3"/>
    </reaction>
</comment>
<dbReference type="Gene3D" id="1.10.860.10">
    <property type="entry name" value="DNAb Helicase, Chain A"/>
    <property type="match status" value="1"/>
</dbReference>
<feature type="domain" description="SF4 helicase" evidence="12">
    <location>
        <begin position="166"/>
        <end position="296"/>
    </location>
</feature>
<evidence type="ECO:0000256" key="7">
    <source>
        <dbReference type="ARBA" id="ARBA00023125"/>
    </source>
</evidence>
<evidence type="ECO:0000256" key="1">
    <source>
        <dbReference type="ARBA" id="ARBA00008428"/>
    </source>
</evidence>
<evidence type="ECO:0000313" key="13">
    <source>
        <dbReference type="EMBL" id="GAI27479.1"/>
    </source>
</evidence>
<evidence type="ECO:0000256" key="5">
    <source>
        <dbReference type="ARBA" id="ARBA00022806"/>
    </source>
</evidence>
<keyword evidence="6" id="KW-0067">ATP-binding</keyword>
<keyword evidence="2" id="KW-0235">DNA replication</keyword>
<organism evidence="13">
    <name type="scientific">marine sediment metagenome</name>
    <dbReference type="NCBI Taxonomy" id="412755"/>
    <lineage>
        <taxon>unclassified sequences</taxon>
        <taxon>metagenomes</taxon>
        <taxon>ecological metagenomes</taxon>
    </lineage>
</organism>